<organism evidence="2 3">
    <name type="scientific">Cryomyces antarcticus</name>
    <dbReference type="NCBI Taxonomy" id="329879"/>
    <lineage>
        <taxon>Eukaryota</taxon>
        <taxon>Fungi</taxon>
        <taxon>Dikarya</taxon>
        <taxon>Ascomycota</taxon>
        <taxon>Pezizomycotina</taxon>
        <taxon>Dothideomycetes</taxon>
        <taxon>Dothideomycetes incertae sedis</taxon>
        <taxon>Cryomyces</taxon>
    </lineage>
</organism>
<evidence type="ECO:0000256" key="1">
    <source>
        <dbReference type="SAM" id="MobiDB-lite"/>
    </source>
</evidence>
<keyword evidence="3" id="KW-1185">Reference proteome</keyword>
<accession>A0ABR0IT78</accession>
<dbReference type="Proteomes" id="UP001357485">
    <property type="component" value="Unassembled WGS sequence"/>
</dbReference>
<proteinExistence type="predicted"/>
<evidence type="ECO:0000313" key="2">
    <source>
        <dbReference type="EMBL" id="KAK5030321.1"/>
    </source>
</evidence>
<feature type="compositionally biased region" description="Basic and acidic residues" evidence="1">
    <location>
        <begin position="1"/>
        <end position="22"/>
    </location>
</feature>
<gene>
    <name evidence="2" type="ORF">LTR16_012115</name>
</gene>
<comment type="caution">
    <text evidence="2">The sequence shown here is derived from an EMBL/GenBank/DDBJ whole genome shotgun (WGS) entry which is preliminary data.</text>
</comment>
<name>A0ABR0IT78_9PEZI</name>
<evidence type="ECO:0000313" key="3">
    <source>
        <dbReference type="Proteomes" id="UP001357485"/>
    </source>
</evidence>
<reference evidence="2 3" key="1">
    <citation type="submission" date="2023-08" db="EMBL/GenBank/DDBJ databases">
        <title>Black Yeasts Isolated from many extreme environments.</title>
        <authorList>
            <person name="Coleine C."/>
            <person name="Stajich J.E."/>
            <person name="Selbmann L."/>
        </authorList>
    </citation>
    <scope>NUCLEOTIDE SEQUENCE [LARGE SCALE GENOMIC DNA]</scope>
    <source>
        <strain evidence="2 3">CCFEE 536</strain>
    </source>
</reference>
<feature type="compositionally biased region" description="Basic and acidic residues" evidence="1">
    <location>
        <begin position="51"/>
        <end position="64"/>
    </location>
</feature>
<sequence length="134" mass="15607">MERRPPLRQASHDYQPDHDQPHVKPPQRPSHQPSVERHQRKLSVDQIPYRQPHEQHHYARHDPSEDQENMPPPTFKRNKESEFKMLGIQKVSIHADNEKPRMAVIDTPVPVQPSPRKALAALSENAPHPPTPHR</sequence>
<feature type="non-terminal residue" evidence="2">
    <location>
        <position position="134"/>
    </location>
</feature>
<dbReference type="EMBL" id="JAVRRA010028694">
    <property type="protein sequence ID" value="KAK5030321.1"/>
    <property type="molecule type" value="Genomic_DNA"/>
</dbReference>
<feature type="region of interest" description="Disordered" evidence="1">
    <location>
        <begin position="1"/>
        <end position="80"/>
    </location>
</feature>
<protein>
    <submittedName>
        <fullName evidence="2">Uncharacterized protein</fullName>
    </submittedName>
</protein>
<feature type="region of interest" description="Disordered" evidence="1">
    <location>
        <begin position="107"/>
        <end position="134"/>
    </location>
</feature>